<name>A0A430HT27_9BURK</name>
<dbReference type="Gene3D" id="3.30.565.10">
    <property type="entry name" value="Histidine kinase-like ATPase, C-terminal domain"/>
    <property type="match status" value="1"/>
</dbReference>
<dbReference type="SMART" id="SM00387">
    <property type="entry name" value="HATPase_c"/>
    <property type="match status" value="1"/>
</dbReference>
<dbReference type="InterPro" id="IPR003594">
    <property type="entry name" value="HATPase_dom"/>
</dbReference>
<dbReference type="SUPFAM" id="SSF63829">
    <property type="entry name" value="Calcium-dependent phosphotriesterase"/>
    <property type="match status" value="2"/>
</dbReference>
<dbReference type="Proteomes" id="UP000278085">
    <property type="component" value="Unassembled WGS sequence"/>
</dbReference>
<keyword evidence="3" id="KW-0902">Two-component regulatory system</keyword>
<comment type="caution">
    <text evidence="7">The sequence shown here is derived from an EMBL/GenBank/DDBJ whole genome shotgun (WGS) entry which is preliminary data.</text>
</comment>
<dbReference type="InterPro" id="IPR013783">
    <property type="entry name" value="Ig-like_fold"/>
</dbReference>
<dbReference type="InterPro" id="IPR011712">
    <property type="entry name" value="Sig_transdc_His_kin_sub3_dim/P"/>
</dbReference>
<dbReference type="OrthoDB" id="5384984at2"/>
<evidence type="ECO:0000256" key="1">
    <source>
        <dbReference type="ARBA" id="ARBA00022679"/>
    </source>
</evidence>
<dbReference type="EMBL" id="RXLQ01000001">
    <property type="protein sequence ID" value="RSZ60629.1"/>
    <property type="molecule type" value="Genomic_DNA"/>
</dbReference>
<accession>A0A430HT27</accession>
<feature type="compositionally biased region" description="Pro residues" evidence="4">
    <location>
        <begin position="74"/>
        <end position="91"/>
    </location>
</feature>
<organism evidence="7 8">
    <name type="scientific">Massilia atriviolacea</name>
    <dbReference type="NCBI Taxonomy" id="2495579"/>
    <lineage>
        <taxon>Bacteria</taxon>
        <taxon>Pseudomonadati</taxon>
        <taxon>Pseudomonadota</taxon>
        <taxon>Betaproteobacteria</taxon>
        <taxon>Burkholderiales</taxon>
        <taxon>Oxalobacteraceae</taxon>
        <taxon>Telluria group</taxon>
        <taxon>Massilia</taxon>
    </lineage>
</organism>
<evidence type="ECO:0000256" key="5">
    <source>
        <dbReference type="SAM" id="Phobius"/>
    </source>
</evidence>
<keyword evidence="5" id="KW-1133">Transmembrane helix</keyword>
<dbReference type="Gene3D" id="2.60.40.10">
    <property type="entry name" value="Immunoglobulins"/>
    <property type="match status" value="1"/>
</dbReference>
<dbReference type="Gene3D" id="1.20.5.1930">
    <property type="match status" value="1"/>
</dbReference>
<dbReference type="GO" id="GO:0046983">
    <property type="term" value="F:protein dimerization activity"/>
    <property type="evidence" value="ECO:0007669"/>
    <property type="project" value="InterPro"/>
</dbReference>
<dbReference type="Gene3D" id="2.130.10.10">
    <property type="entry name" value="YVTN repeat-like/Quinoprotein amine dehydrogenase"/>
    <property type="match status" value="3"/>
</dbReference>
<dbReference type="PANTHER" id="PTHR24421">
    <property type="entry name" value="NITRATE/NITRITE SENSOR PROTEIN NARX-RELATED"/>
    <property type="match status" value="1"/>
</dbReference>
<dbReference type="Pfam" id="PF07730">
    <property type="entry name" value="HisKA_3"/>
    <property type="match status" value="1"/>
</dbReference>
<keyword evidence="5" id="KW-0472">Membrane</keyword>
<feature type="transmembrane region" description="Helical" evidence="5">
    <location>
        <begin position="806"/>
        <end position="824"/>
    </location>
</feature>
<dbReference type="GO" id="GO:0000155">
    <property type="term" value="F:phosphorelay sensor kinase activity"/>
    <property type="evidence" value="ECO:0007669"/>
    <property type="project" value="InterPro"/>
</dbReference>
<feature type="region of interest" description="Disordered" evidence="4">
    <location>
        <begin position="72"/>
        <end position="91"/>
    </location>
</feature>
<feature type="domain" description="Histidine kinase/HSP90-like ATPase" evidence="6">
    <location>
        <begin position="949"/>
        <end position="1046"/>
    </location>
</feature>
<dbReference type="InterPro" id="IPR036890">
    <property type="entry name" value="HATPase_C_sf"/>
</dbReference>
<evidence type="ECO:0000256" key="3">
    <source>
        <dbReference type="ARBA" id="ARBA00023012"/>
    </source>
</evidence>
<keyword evidence="5" id="KW-0812">Transmembrane</keyword>
<dbReference type="InterPro" id="IPR015943">
    <property type="entry name" value="WD40/YVTN_repeat-like_dom_sf"/>
</dbReference>
<reference evidence="7 8" key="1">
    <citation type="submission" date="2018-12" db="EMBL/GenBank/DDBJ databases">
        <authorList>
            <person name="Yang E."/>
        </authorList>
    </citation>
    <scope>NUCLEOTIDE SEQUENCE [LARGE SCALE GENOMIC DNA]</scope>
    <source>
        <strain evidence="7 8">SOD</strain>
    </source>
</reference>
<dbReference type="Pfam" id="PF02518">
    <property type="entry name" value="HATPase_c"/>
    <property type="match status" value="1"/>
</dbReference>
<evidence type="ECO:0000256" key="2">
    <source>
        <dbReference type="ARBA" id="ARBA00022777"/>
    </source>
</evidence>
<dbReference type="PANTHER" id="PTHR24421:SF62">
    <property type="entry name" value="SENSORY TRANSDUCTION HISTIDINE KINASE"/>
    <property type="match status" value="1"/>
</dbReference>
<dbReference type="SUPFAM" id="SSF55874">
    <property type="entry name" value="ATPase domain of HSP90 chaperone/DNA topoisomerase II/histidine kinase"/>
    <property type="match status" value="1"/>
</dbReference>
<keyword evidence="8" id="KW-1185">Reference proteome</keyword>
<dbReference type="InterPro" id="IPR011123">
    <property type="entry name" value="Y_Y_Y"/>
</dbReference>
<evidence type="ECO:0000313" key="7">
    <source>
        <dbReference type="EMBL" id="RSZ60629.1"/>
    </source>
</evidence>
<protein>
    <recommendedName>
        <fullName evidence="6">Histidine kinase/HSP90-like ATPase domain-containing protein</fullName>
    </recommendedName>
</protein>
<proteinExistence type="predicted"/>
<evidence type="ECO:0000256" key="4">
    <source>
        <dbReference type="SAM" id="MobiDB-lite"/>
    </source>
</evidence>
<keyword evidence="2" id="KW-0418">Kinase</keyword>
<dbReference type="Pfam" id="PF07495">
    <property type="entry name" value="Y_Y_Y"/>
    <property type="match status" value="1"/>
</dbReference>
<evidence type="ECO:0000259" key="6">
    <source>
        <dbReference type="SMART" id="SM00387"/>
    </source>
</evidence>
<dbReference type="CDD" id="cd16917">
    <property type="entry name" value="HATPase_UhpB-NarQ-NarX-like"/>
    <property type="match status" value="1"/>
</dbReference>
<evidence type="ECO:0000313" key="8">
    <source>
        <dbReference type="Proteomes" id="UP000278085"/>
    </source>
</evidence>
<sequence>MDFLLTNERDHATSARLPLGSDCSQAIAAPPHSRIMLAFSQRGISMTAFRRWSGRALALVLAFATALPSGAAPAPTPSRPLPQPKPAPGPAPAITMHHSSWTVRDGAPTIIFAMAQSPDGWLWLGATTGLFRFDGVRFERYAPRSGKLESPGISALLALPNGEVWIGYRRGGIGMLKEGALRHYGAAEGLPLSSPHAIRRDRQGRMWAATHGGLYRLAGERWEKVPGFEKLANQPQSIIEDSRGRLWVGNIDTAFVLEPGASAFRRLPNVLDLSGNLIEAPDGAIWSNGGRNDSLEMIEPPAPGPLTLRRVGGQYSSHMLFDAEGERWLLRREGVERSFSVDGNSVTQRLTPQQGLSGYIAFTALEDREGNIWVASNSGLDRFRRTKLEAAALPLYYGGEARALAAADKGAVWTDGFFVPGPRSVPIPSAEMPSNGLAELTCLYRDDDGIIWAGGHRGVSWLDGDSFSKLATPPDTDGRPVHAIAREADGTMWISFNGGGTYERRDGEWRKAVPYADYASRGALSIAAMPDGQVWLGYIGDRVAVREQGKFRLLGAAEGLQVGAVFQFYRHAGRIWVGGDSGVAHFDGKRFHPLLGADGEKFMGVSGIVASASGQLWLNGSEGISVVEAAELKRAVAEPGYRVRFVRYDQEDGLTGTAPQMVPTPSAVAASDGRLWFTTANSVVSVDPARLRRNLLAPHVELRGASVDGRHLPVRDGMRLPAGTQRLQLDYTALSLSMPERVGFRFRLDGQDAGWSDAGTRRSAFFTGLGPGNYRFQVQASNEDGVWSETGAVLAFSIAPTVTETVWFRAACVLIAVLLLWGLYRWRMRRLAARIQGRLQVQVDERERIARELHDTLLQGVQALILRFHTAAARIVGQEPVKQLMDSALDQAELMLQEGRDQVQDLRAHDHFQAGLARMLEREGQRMSAERGVQFALRESGRIRALPPLVAHEVYRIANEAMLNAFQHAKASKIEVELLFERKDLTVVVRDNGCGLPAEVLRDGGVPGHWGLPGIGERAERLGASVRWTSAPGQGSEMRLRLPGTLLM</sequence>
<dbReference type="AlphaFoldDB" id="A0A430HT27"/>
<keyword evidence="1" id="KW-0808">Transferase</keyword>
<dbReference type="GO" id="GO:0016020">
    <property type="term" value="C:membrane"/>
    <property type="evidence" value="ECO:0007669"/>
    <property type="project" value="InterPro"/>
</dbReference>
<gene>
    <name evidence="7" type="ORF">EJB06_00335</name>
</gene>
<dbReference type="InterPro" id="IPR050482">
    <property type="entry name" value="Sensor_HK_TwoCompSys"/>
</dbReference>